<sequence>MLECTIEGEGRDALNDEERSQMEAVGTSEGYLSRPIFPQHRVIPSKTSIVMPLFKTLREQRHLGCFEAVLKEREAKHSGGFIEWTEAELINPILSIIEINKKCPFLITKQDGSFDVDSRHHLRGNAASSQSIAVYVAPFLEAHRQLTALVAFTERKDINSKIAEVLQEFVISFLSEHALSVSRRYTDKSLCAQMLAYSLRDELRALSAVHDALSTVFDVEVWTSETVDKFIERFLRLVLFAELQPHLTRNVVRRLQEVVFSVMKRYFDTIFSEGSVEETFANEFVFYDVKEDGASDSLGIRATACSLWSPQLIRSVLAGARDARRLRSNGYTKAPSRFSTYFMQYLHTNDSIGFVKASDIISSVERAAACCATDNAKHLFSFARDNALLETSLREIESIFTGFAVRELAFDLFGATRESPVSNIVLSFYNSLLMSGFTEERCCRWNISCGNGTLEQLRIFPNLQWPVEYVVDDRFIETANRCVRFLLRLMRAKETLSRIHIKYDKMDRLPFTRRKLHLLVASTTQPLTTMAELLFIHLQSLMAKKMPLILESSTIDEAHERLMSLNSQLDHLVSEKGCARALVHNAVSRLCELADELDTRLANDLLKDADLDELLKVVLREKELLIGLGKAMQGTIFNALQLFLS</sequence>
<reference evidence="2" key="1">
    <citation type="submission" date="2022-11" db="UniProtKB">
        <authorList>
            <consortium name="WormBaseParasite"/>
        </authorList>
    </citation>
    <scope>IDENTIFICATION</scope>
</reference>
<organism evidence="1 2">
    <name type="scientific">Parascaris univalens</name>
    <name type="common">Nematode worm</name>
    <dbReference type="NCBI Taxonomy" id="6257"/>
    <lineage>
        <taxon>Eukaryota</taxon>
        <taxon>Metazoa</taxon>
        <taxon>Ecdysozoa</taxon>
        <taxon>Nematoda</taxon>
        <taxon>Chromadorea</taxon>
        <taxon>Rhabditida</taxon>
        <taxon>Spirurina</taxon>
        <taxon>Ascaridomorpha</taxon>
        <taxon>Ascaridoidea</taxon>
        <taxon>Ascarididae</taxon>
        <taxon>Parascaris</taxon>
    </lineage>
</organism>
<protein>
    <submittedName>
        <fullName evidence="2">Gamma-tubulin complex component</fullName>
    </submittedName>
</protein>
<evidence type="ECO:0000313" key="1">
    <source>
        <dbReference type="Proteomes" id="UP000887569"/>
    </source>
</evidence>
<proteinExistence type="predicted"/>
<dbReference type="AlphaFoldDB" id="A0A915BZR1"/>
<keyword evidence="1" id="KW-1185">Reference proteome</keyword>
<dbReference type="WBParaSite" id="PgR073_g043_t01">
    <property type="protein sequence ID" value="PgR073_g043_t01"/>
    <property type="gene ID" value="PgR073_g043"/>
</dbReference>
<dbReference type="Proteomes" id="UP000887569">
    <property type="component" value="Unplaced"/>
</dbReference>
<evidence type="ECO:0000313" key="2">
    <source>
        <dbReference type="WBParaSite" id="PgR073_g043_t01"/>
    </source>
</evidence>
<name>A0A915BZR1_PARUN</name>
<accession>A0A915BZR1</accession>